<feature type="compositionally biased region" description="Polar residues" evidence="1">
    <location>
        <begin position="60"/>
        <end position="71"/>
    </location>
</feature>
<dbReference type="EMBL" id="KK121019">
    <property type="protein sequence ID" value="KFM79560.1"/>
    <property type="molecule type" value="Genomic_DNA"/>
</dbReference>
<proteinExistence type="predicted"/>
<dbReference type="OrthoDB" id="6421088at2759"/>
<feature type="region of interest" description="Disordered" evidence="1">
    <location>
        <begin position="60"/>
        <end position="124"/>
    </location>
</feature>
<feature type="compositionally biased region" description="Polar residues" evidence="1">
    <location>
        <begin position="102"/>
        <end position="124"/>
    </location>
</feature>
<dbReference type="OMA" id="HDGSMEQ"/>
<evidence type="ECO:0000256" key="1">
    <source>
        <dbReference type="SAM" id="MobiDB-lite"/>
    </source>
</evidence>
<feature type="compositionally biased region" description="Polar residues" evidence="1">
    <location>
        <begin position="81"/>
        <end position="92"/>
    </location>
</feature>
<accession>A0A087UQC1</accession>
<evidence type="ECO:0000313" key="3">
    <source>
        <dbReference type="Proteomes" id="UP000054359"/>
    </source>
</evidence>
<feature type="non-terminal residue" evidence="2">
    <location>
        <position position="124"/>
    </location>
</feature>
<sequence length="124" mass="14524">MTKDEHAPGWDYYLEDVWWPRFRQQQKRRGSGDSSENELCRTVPTEYYSRHQMLRTESPNYILSPSSQGQKGSAPVYTYRPGTTTVQPQKSWPTRAHDGSMEQKQMLSNRRESATPSETDIFQF</sequence>
<organism evidence="2 3">
    <name type="scientific">Stegodyphus mimosarum</name>
    <name type="common">African social velvet spider</name>
    <dbReference type="NCBI Taxonomy" id="407821"/>
    <lineage>
        <taxon>Eukaryota</taxon>
        <taxon>Metazoa</taxon>
        <taxon>Ecdysozoa</taxon>
        <taxon>Arthropoda</taxon>
        <taxon>Chelicerata</taxon>
        <taxon>Arachnida</taxon>
        <taxon>Araneae</taxon>
        <taxon>Araneomorphae</taxon>
        <taxon>Entelegynae</taxon>
        <taxon>Eresoidea</taxon>
        <taxon>Eresidae</taxon>
        <taxon>Stegodyphus</taxon>
    </lineage>
</organism>
<dbReference type="AlphaFoldDB" id="A0A087UQC1"/>
<dbReference type="Proteomes" id="UP000054359">
    <property type="component" value="Unassembled WGS sequence"/>
</dbReference>
<protein>
    <submittedName>
        <fullName evidence="2">Uncharacterized protein</fullName>
    </submittedName>
</protein>
<reference evidence="2 3" key="1">
    <citation type="submission" date="2013-11" db="EMBL/GenBank/DDBJ databases">
        <title>Genome sequencing of Stegodyphus mimosarum.</title>
        <authorList>
            <person name="Bechsgaard J."/>
        </authorList>
    </citation>
    <scope>NUCLEOTIDE SEQUENCE [LARGE SCALE GENOMIC DNA]</scope>
</reference>
<keyword evidence="3" id="KW-1185">Reference proteome</keyword>
<evidence type="ECO:0000313" key="2">
    <source>
        <dbReference type="EMBL" id="KFM79560.1"/>
    </source>
</evidence>
<gene>
    <name evidence="2" type="ORF">X975_26702</name>
</gene>
<name>A0A087UQC1_STEMI</name>